<evidence type="ECO:0000313" key="6">
    <source>
        <dbReference type="Proteomes" id="UP000693970"/>
    </source>
</evidence>
<keyword evidence="4" id="KW-0472">Membrane</keyword>
<reference evidence="5" key="1">
    <citation type="journal article" date="2021" name="Sci. Rep.">
        <title>Diploid genomic architecture of Nitzschia inconspicua, an elite biomass production diatom.</title>
        <authorList>
            <person name="Oliver A."/>
            <person name="Podell S."/>
            <person name="Pinowska A."/>
            <person name="Traller J.C."/>
            <person name="Smith S.R."/>
            <person name="McClure R."/>
            <person name="Beliaev A."/>
            <person name="Bohutskyi P."/>
            <person name="Hill E.A."/>
            <person name="Rabines A."/>
            <person name="Zheng H."/>
            <person name="Allen L.Z."/>
            <person name="Kuo A."/>
            <person name="Grigoriev I.V."/>
            <person name="Allen A.E."/>
            <person name="Hazlebeck D."/>
            <person name="Allen E.E."/>
        </authorList>
    </citation>
    <scope>NUCLEOTIDE SEQUENCE</scope>
    <source>
        <strain evidence="5">Hildebrandi</strain>
    </source>
</reference>
<dbReference type="PANTHER" id="PTHR33926:SF4">
    <property type="entry name" value="PROTEIN TIC 22, CHLOROPLASTIC"/>
    <property type="match status" value="1"/>
</dbReference>
<dbReference type="Proteomes" id="UP000693970">
    <property type="component" value="Unassembled WGS sequence"/>
</dbReference>
<comment type="subcellular location">
    <subcellularLocation>
        <location evidence="1">Plastid</location>
        <location evidence="1">Chloroplast</location>
    </subcellularLocation>
</comment>
<proteinExistence type="predicted"/>
<keyword evidence="2" id="KW-0150">Chloroplast</keyword>
<dbReference type="InterPro" id="IPR007378">
    <property type="entry name" value="Tic22-like"/>
</dbReference>
<accession>A0A9K3LNV6</accession>
<dbReference type="OrthoDB" id="52666at2759"/>
<gene>
    <name evidence="5" type="ORF">IV203_028423</name>
</gene>
<dbReference type="GO" id="GO:0015031">
    <property type="term" value="P:protein transport"/>
    <property type="evidence" value="ECO:0007669"/>
    <property type="project" value="InterPro"/>
</dbReference>
<evidence type="ECO:0000256" key="1">
    <source>
        <dbReference type="ARBA" id="ARBA00004229"/>
    </source>
</evidence>
<evidence type="ECO:0000256" key="4">
    <source>
        <dbReference type="SAM" id="Phobius"/>
    </source>
</evidence>
<sequence>MDFSRRSKRGGFRVVVVVGFVFFSLAAHTVAFHPFLLQPRRHFDSLSCHKNQRFEDRTIRRSSRLCCVKADSNLDYESSHCPKVFLGRRETILTSVATASTALPLLLSGLLTAPTAAVADESDSSGSQSSAADVLKTLGTIPTFVLVQGDTGVPFMIFNGENGATGYFFLSYNIAEQALRDAREKDKQNGAANIWNAAQIRVVPLSIAMQLALSTKQRTAVNEEKGVKDIKLNTYGDIVVSEEGNIDAKRLDTERNNNPSKWSSTKGRVPLFYVDDMKLANGKQPWYFNIADLKAEYKKQTLLETGAENATLPNDKIKVVEMMNLFRSASRKNDWTTLQNVMIMPVKESKQVAVKIIKEMTPGSSPYNFDKVFLVSSSK</sequence>
<dbReference type="GO" id="GO:0009507">
    <property type="term" value="C:chloroplast"/>
    <property type="evidence" value="ECO:0007669"/>
    <property type="project" value="UniProtKB-SubCell"/>
</dbReference>
<evidence type="ECO:0000313" key="5">
    <source>
        <dbReference type="EMBL" id="KAG7365753.1"/>
    </source>
</evidence>
<protein>
    <submittedName>
        <fullName evidence="5">Uncharacterized protein</fullName>
    </submittedName>
</protein>
<keyword evidence="6" id="KW-1185">Reference proteome</keyword>
<evidence type="ECO:0000256" key="3">
    <source>
        <dbReference type="ARBA" id="ARBA00022640"/>
    </source>
</evidence>
<keyword evidence="4" id="KW-0812">Transmembrane</keyword>
<keyword evidence="3" id="KW-0934">Plastid</keyword>
<name>A0A9K3LNV6_9STRA</name>
<reference evidence="5" key="2">
    <citation type="submission" date="2021-04" db="EMBL/GenBank/DDBJ databases">
        <authorList>
            <person name="Podell S."/>
        </authorList>
    </citation>
    <scope>NUCLEOTIDE SEQUENCE</scope>
    <source>
        <strain evidence="5">Hildebrandi</strain>
    </source>
</reference>
<dbReference type="EMBL" id="JAGRRH010000007">
    <property type="protein sequence ID" value="KAG7365753.1"/>
    <property type="molecule type" value="Genomic_DNA"/>
</dbReference>
<keyword evidence="4" id="KW-1133">Transmembrane helix</keyword>
<dbReference type="PANTHER" id="PTHR33926">
    <property type="entry name" value="PROTEIN TIC 22, CHLOROPLASTIC"/>
    <property type="match status" value="1"/>
</dbReference>
<feature type="transmembrane region" description="Helical" evidence="4">
    <location>
        <begin position="12"/>
        <end position="36"/>
    </location>
</feature>
<dbReference type="AlphaFoldDB" id="A0A9K3LNV6"/>
<evidence type="ECO:0000256" key="2">
    <source>
        <dbReference type="ARBA" id="ARBA00022528"/>
    </source>
</evidence>
<comment type="caution">
    <text evidence="5">The sequence shown here is derived from an EMBL/GenBank/DDBJ whole genome shotgun (WGS) entry which is preliminary data.</text>
</comment>
<organism evidence="5 6">
    <name type="scientific">Nitzschia inconspicua</name>
    <dbReference type="NCBI Taxonomy" id="303405"/>
    <lineage>
        <taxon>Eukaryota</taxon>
        <taxon>Sar</taxon>
        <taxon>Stramenopiles</taxon>
        <taxon>Ochrophyta</taxon>
        <taxon>Bacillariophyta</taxon>
        <taxon>Bacillariophyceae</taxon>
        <taxon>Bacillariophycidae</taxon>
        <taxon>Bacillariales</taxon>
        <taxon>Bacillariaceae</taxon>
        <taxon>Nitzschia</taxon>
    </lineage>
</organism>